<dbReference type="SMART" id="SM00267">
    <property type="entry name" value="GGDEF"/>
    <property type="match status" value="2"/>
</dbReference>
<dbReference type="PANTHER" id="PTHR33121:SF70">
    <property type="entry name" value="SIGNALING PROTEIN YKOW"/>
    <property type="match status" value="1"/>
</dbReference>
<dbReference type="SUPFAM" id="SSF141868">
    <property type="entry name" value="EAL domain-like"/>
    <property type="match status" value="1"/>
</dbReference>
<dbReference type="PROSITE" id="PS50883">
    <property type="entry name" value="EAL"/>
    <property type="match status" value="1"/>
</dbReference>
<dbReference type="InterPro" id="IPR000160">
    <property type="entry name" value="GGDEF_dom"/>
</dbReference>
<dbReference type="InterPro" id="IPR029787">
    <property type="entry name" value="Nucleotide_cyclase"/>
</dbReference>
<feature type="domain" description="GGDEF" evidence="2">
    <location>
        <begin position="868"/>
        <end position="998"/>
    </location>
</feature>
<protein>
    <submittedName>
        <fullName evidence="3">EAL domain-containing protein</fullName>
    </submittedName>
</protein>
<gene>
    <name evidence="3" type="ORF">FYJ68_05135</name>
</gene>
<feature type="domain" description="GGDEF" evidence="2">
    <location>
        <begin position="147"/>
        <end position="274"/>
    </location>
</feature>
<dbReference type="CDD" id="cd01948">
    <property type="entry name" value="EAL"/>
    <property type="match status" value="1"/>
</dbReference>
<reference evidence="3 4" key="1">
    <citation type="submission" date="2019-08" db="EMBL/GenBank/DDBJ databases">
        <title>In-depth cultivation of the pig gut microbiome towards novel bacterial diversity and tailored functional studies.</title>
        <authorList>
            <person name="Wylensek D."/>
            <person name="Hitch T.C.A."/>
            <person name="Clavel T."/>
        </authorList>
    </citation>
    <scope>NUCLEOTIDE SEQUENCE [LARGE SCALE GENOMIC DNA]</scope>
    <source>
        <strain evidence="3 4">CA-Schmier-601-WT-1</strain>
    </source>
</reference>
<dbReference type="RefSeq" id="WP_154434659.1">
    <property type="nucleotide sequence ID" value="NZ_VUNC01000003.1"/>
</dbReference>
<dbReference type="CDD" id="cd01949">
    <property type="entry name" value="GGDEF"/>
    <property type="match status" value="1"/>
</dbReference>
<dbReference type="InterPro" id="IPR001633">
    <property type="entry name" value="EAL_dom"/>
</dbReference>
<name>A0A6N7XAD1_9ACTN</name>
<evidence type="ECO:0000313" key="4">
    <source>
        <dbReference type="Proteomes" id="UP000469325"/>
    </source>
</evidence>
<accession>A0A6N7XAD1</accession>
<keyword evidence="4" id="KW-1185">Reference proteome</keyword>
<dbReference type="Gene3D" id="3.30.70.270">
    <property type="match status" value="2"/>
</dbReference>
<dbReference type="SUPFAM" id="SSF55073">
    <property type="entry name" value="Nucleotide cyclase"/>
    <property type="match status" value="2"/>
</dbReference>
<dbReference type="SMART" id="SM00052">
    <property type="entry name" value="EAL"/>
    <property type="match status" value="1"/>
</dbReference>
<organism evidence="3 4">
    <name type="scientific">Olsenella porci</name>
    <dbReference type="NCBI Taxonomy" id="2652279"/>
    <lineage>
        <taxon>Bacteria</taxon>
        <taxon>Bacillati</taxon>
        <taxon>Actinomycetota</taxon>
        <taxon>Coriobacteriia</taxon>
        <taxon>Coriobacteriales</taxon>
        <taxon>Atopobiaceae</taxon>
        <taxon>Olsenella</taxon>
    </lineage>
</organism>
<dbReference type="InterPro" id="IPR035919">
    <property type="entry name" value="EAL_sf"/>
</dbReference>
<dbReference type="Pfam" id="PF00563">
    <property type="entry name" value="EAL"/>
    <property type="match status" value="1"/>
</dbReference>
<comment type="caution">
    <text evidence="3">The sequence shown here is derived from an EMBL/GenBank/DDBJ whole genome shotgun (WGS) entry which is preliminary data.</text>
</comment>
<proteinExistence type="predicted"/>
<dbReference type="Proteomes" id="UP000469325">
    <property type="component" value="Unassembled WGS sequence"/>
</dbReference>
<feature type="domain" description="EAL" evidence="1">
    <location>
        <begin position="283"/>
        <end position="537"/>
    </location>
</feature>
<evidence type="ECO:0000259" key="1">
    <source>
        <dbReference type="PROSITE" id="PS50883"/>
    </source>
</evidence>
<dbReference type="Gene3D" id="3.20.20.450">
    <property type="entry name" value="EAL domain"/>
    <property type="match status" value="1"/>
</dbReference>
<sequence>MEGKSSGLYLIDEDYNVIAVNQTIQELYPSLKVGEKCYKCLMNQEEPCAVCPVANHVQGPQTYIDPIRGIGETVDAVEVNLPSGGLGHALVLSTVGESATIAARLPRDKNELKKLLEQEYFDSLTGGCTRKGFIHQSERVLSRSNMTDYAMILFDIRNFKAINDTFGVEDGDSVLKFVFETLKDSYLKPIVSARIESDWFLFLVRRGRIDRDQLEPLLNLEWAKDNHNVHLHLRCGIYYLEDSQASTSRMIEWTIMAEQLAGREDHGNVVVFDASMRERYIDQAEILTSFSDSITNKDFKVYYQPVVEAASGKIIGAEALVRWIHPTRGLIGPNRFIPALETNGFITQLDYYVLQQVYTFQQSLQTGGMPFVPISVNLSRQDFYDDSFISHVLNLAQESSLPTDSINYEVTETAVALLKENCRYLLQQVRLGGAKVLLDDFGSGFSSLGMVGDYSFDVVKIDKSFIDQIDAEPTVRTVIKSTIDMCHGIGLRVIAEGVEGASQLEFLKGCGCDYIQGFYFSRPLSEGDFCAYLSKAQIGTQSDAVVLTPRDSQPFDLRDMLDLVDHSGLFIQVCHPEDYSMVYANAMTRNISGHPERPYEGEKCYRYMLGFDAPCGHCPMKLMGDEDERELEVDDGSHVFALKARYANLHGRRVFIEYGHDITGTKLAQQRYTDQIRSILETIPDGQGVFHVDLTADVWISSGGNAQNARDMQNLEDVDSLIRRIGSFVPDEKGEERFFDTFCRDAQLQAYADGRREVVLETESYYDDRSIRWSRITAHLIDNPSTGNVESIIYGVDISQERERIKEIEREKGLADGGNDQLPFSADDASEPLGRADLDRRYDLLTGLGSRLDLTDSFRRMRRGEKERVFAAMMIDVDDFKGLNESLGFEAGDECLCALGAMLGEYGKREGVTFYRYGGEEFVGLVRTNTKALDEKCQRLLDEVGGRRISLSNGDEASLTVSLGYTTHVDDYLEMIARCDRALYAAKKRGKNRFVCLD</sequence>
<dbReference type="NCBIfam" id="TIGR00254">
    <property type="entry name" value="GGDEF"/>
    <property type="match status" value="2"/>
</dbReference>
<evidence type="ECO:0000259" key="2">
    <source>
        <dbReference type="PROSITE" id="PS50887"/>
    </source>
</evidence>
<dbReference type="AlphaFoldDB" id="A0A6N7XAD1"/>
<dbReference type="InterPro" id="IPR050706">
    <property type="entry name" value="Cyclic-di-GMP_PDE-like"/>
</dbReference>
<dbReference type="InterPro" id="IPR043128">
    <property type="entry name" value="Rev_trsase/Diguanyl_cyclase"/>
</dbReference>
<dbReference type="PROSITE" id="PS50887">
    <property type="entry name" value="GGDEF"/>
    <property type="match status" value="2"/>
</dbReference>
<evidence type="ECO:0000313" key="3">
    <source>
        <dbReference type="EMBL" id="MST72490.1"/>
    </source>
</evidence>
<dbReference type="EMBL" id="VUNC01000003">
    <property type="protein sequence ID" value="MST72490.1"/>
    <property type="molecule type" value="Genomic_DNA"/>
</dbReference>
<dbReference type="GO" id="GO:0071111">
    <property type="term" value="F:cyclic-guanylate-specific phosphodiesterase activity"/>
    <property type="evidence" value="ECO:0007669"/>
    <property type="project" value="InterPro"/>
</dbReference>
<dbReference type="PANTHER" id="PTHR33121">
    <property type="entry name" value="CYCLIC DI-GMP PHOSPHODIESTERASE PDEF"/>
    <property type="match status" value="1"/>
</dbReference>
<dbReference type="Pfam" id="PF00990">
    <property type="entry name" value="GGDEF"/>
    <property type="match status" value="2"/>
</dbReference>